<comment type="caution">
    <text evidence="3">The sequence shown here is derived from an EMBL/GenBank/DDBJ whole genome shotgun (WGS) entry which is preliminary data.</text>
</comment>
<dbReference type="GO" id="GO:0004843">
    <property type="term" value="F:cysteine-type deubiquitinase activity"/>
    <property type="evidence" value="ECO:0007669"/>
    <property type="project" value="TreeGrafter"/>
</dbReference>
<evidence type="ECO:0000313" key="4">
    <source>
        <dbReference type="Proteomes" id="UP001188597"/>
    </source>
</evidence>
<dbReference type="PROSITE" id="PS50802">
    <property type="entry name" value="OTU"/>
    <property type="match status" value="1"/>
</dbReference>
<accession>A0AA89AH68</accession>
<dbReference type="InterPro" id="IPR050704">
    <property type="entry name" value="Peptidase_C85-like"/>
</dbReference>
<proteinExistence type="inferred from homology"/>
<dbReference type="InterPro" id="IPR003323">
    <property type="entry name" value="OTU_dom"/>
</dbReference>
<dbReference type="PANTHER" id="PTHR12419">
    <property type="entry name" value="OTU DOMAIN CONTAINING PROTEIN"/>
    <property type="match status" value="1"/>
</dbReference>
<dbReference type="AlphaFoldDB" id="A0AA89AH68"/>
<reference evidence="3" key="1">
    <citation type="submission" date="2022-12" db="EMBL/GenBank/DDBJ databases">
        <title>Draft genome assemblies for two species of Escallonia (Escalloniales).</title>
        <authorList>
            <person name="Chanderbali A."/>
            <person name="Dervinis C."/>
            <person name="Anghel I."/>
            <person name="Soltis D."/>
            <person name="Soltis P."/>
            <person name="Zapata F."/>
        </authorList>
    </citation>
    <scope>NUCLEOTIDE SEQUENCE</scope>
    <source>
        <strain evidence="3">UCBG64.0493</strain>
        <tissue evidence="3">Leaf</tissue>
    </source>
</reference>
<dbReference type="CDD" id="cd22771">
    <property type="entry name" value="OTU_plant_OTU7-like"/>
    <property type="match status" value="1"/>
</dbReference>
<keyword evidence="4" id="KW-1185">Reference proteome</keyword>
<dbReference type="Gene3D" id="3.90.70.80">
    <property type="match status" value="1"/>
</dbReference>
<dbReference type="Pfam" id="PF02338">
    <property type="entry name" value="OTU"/>
    <property type="match status" value="1"/>
</dbReference>
<gene>
    <name evidence="3" type="ORF">RJ639_019548</name>
</gene>
<evidence type="ECO:0000259" key="2">
    <source>
        <dbReference type="PROSITE" id="PS50802"/>
    </source>
</evidence>
<sequence length="341" mass="38031">KKSEKQGDISGLRSQLNALGLKIIEVHADGNCFFRSLSDQLEGNEHEHMKYRTMVVQHILKNREMFEPFIEDDIPFDEYCQSTEKDGTWARNMEVQAASLVTCCNICIHRLKHTILLLHIVFWRHTKHYSSHSLFPYGICHLGGTYIISKARKLVCSICLIMIGNITIVFGEMRTLALDQRGQSLSRLIIFTLLKADADLSANSNQGKVAVTKSKGGVGHNIVKAESIRMVIVGSGCENVEKVEKVLLELGGDVGATTEYLIADQGTEEYLVESEEVTCSAESSHGNGGLDSVKSQETRLVLVAQKRNTSLAVEQLLGDRLLELQCKYLQDFVFSVSMLSY</sequence>
<feature type="domain" description="OTU" evidence="2">
    <location>
        <begin position="21"/>
        <end position="135"/>
    </location>
</feature>
<evidence type="ECO:0000313" key="3">
    <source>
        <dbReference type="EMBL" id="KAK3003539.1"/>
    </source>
</evidence>
<evidence type="ECO:0000256" key="1">
    <source>
        <dbReference type="ARBA" id="ARBA00010407"/>
    </source>
</evidence>
<dbReference type="EMBL" id="JAVXUP010002401">
    <property type="protein sequence ID" value="KAK3003539.1"/>
    <property type="molecule type" value="Genomic_DNA"/>
</dbReference>
<dbReference type="InterPro" id="IPR038765">
    <property type="entry name" value="Papain-like_cys_pep_sf"/>
</dbReference>
<dbReference type="SUPFAM" id="SSF54001">
    <property type="entry name" value="Cysteine proteinases"/>
    <property type="match status" value="1"/>
</dbReference>
<dbReference type="PANTHER" id="PTHR12419:SF7">
    <property type="entry name" value="OTU DOMAIN-CONTAINING PROTEIN 3"/>
    <property type="match status" value="1"/>
</dbReference>
<dbReference type="GO" id="GO:0016579">
    <property type="term" value="P:protein deubiquitination"/>
    <property type="evidence" value="ECO:0007669"/>
    <property type="project" value="TreeGrafter"/>
</dbReference>
<comment type="similarity">
    <text evidence="1">Belongs to the peptidase C85 family.</text>
</comment>
<name>A0AA89AH68_9ASTE</name>
<organism evidence="3 4">
    <name type="scientific">Escallonia herrerae</name>
    <dbReference type="NCBI Taxonomy" id="1293975"/>
    <lineage>
        <taxon>Eukaryota</taxon>
        <taxon>Viridiplantae</taxon>
        <taxon>Streptophyta</taxon>
        <taxon>Embryophyta</taxon>
        <taxon>Tracheophyta</taxon>
        <taxon>Spermatophyta</taxon>
        <taxon>Magnoliopsida</taxon>
        <taxon>eudicotyledons</taxon>
        <taxon>Gunneridae</taxon>
        <taxon>Pentapetalae</taxon>
        <taxon>asterids</taxon>
        <taxon>campanulids</taxon>
        <taxon>Escalloniales</taxon>
        <taxon>Escalloniaceae</taxon>
        <taxon>Escallonia</taxon>
    </lineage>
</organism>
<feature type="non-terminal residue" evidence="3">
    <location>
        <position position="1"/>
    </location>
</feature>
<dbReference type="Proteomes" id="UP001188597">
    <property type="component" value="Unassembled WGS sequence"/>
</dbReference>
<protein>
    <recommendedName>
        <fullName evidence="2">OTU domain-containing protein</fullName>
    </recommendedName>
</protein>